<comment type="caution">
    <text evidence="2">The sequence shown here is derived from an EMBL/GenBank/DDBJ whole genome shotgun (WGS) entry which is preliminary data.</text>
</comment>
<dbReference type="EMBL" id="CAJVPZ010068925">
    <property type="protein sequence ID" value="CAG8798520.1"/>
    <property type="molecule type" value="Genomic_DNA"/>
</dbReference>
<accession>A0A9N9JVS5</accession>
<evidence type="ECO:0000256" key="1">
    <source>
        <dbReference type="SAM" id="MobiDB-lite"/>
    </source>
</evidence>
<organism evidence="2 3">
    <name type="scientific">Racocetra fulgida</name>
    <dbReference type="NCBI Taxonomy" id="60492"/>
    <lineage>
        <taxon>Eukaryota</taxon>
        <taxon>Fungi</taxon>
        <taxon>Fungi incertae sedis</taxon>
        <taxon>Mucoromycota</taxon>
        <taxon>Glomeromycotina</taxon>
        <taxon>Glomeromycetes</taxon>
        <taxon>Diversisporales</taxon>
        <taxon>Gigasporaceae</taxon>
        <taxon>Racocetra</taxon>
    </lineage>
</organism>
<evidence type="ECO:0000313" key="2">
    <source>
        <dbReference type="EMBL" id="CAG8798520.1"/>
    </source>
</evidence>
<sequence>MFEIQNSDQVFDEYYMNSETIYYLEDDVNIALPSNEFYYFNTLFVTRYVNEASVSYSGEYENRRDTLSDIALPSNDCYINALPVIRYDGESSISYEDTLSVVENVNVSGGGSSEHEIEDIEDGTSEGGDSENEPKDSSLKEIHTWQTFTSFEVLEQCLKRYSIRMGFETKIVRAEKENDDFFSRKSYKCRHEGKYLPKKKLDPTTNRER</sequence>
<keyword evidence="3" id="KW-1185">Reference proteome</keyword>
<feature type="compositionally biased region" description="Acidic residues" evidence="1">
    <location>
        <begin position="116"/>
        <end position="131"/>
    </location>
</feature>
<dbReference type="OrthoDB" id="2427368at2759"/>
<feature type="non-terminal residue" evidence="2">
    <location>
        <position position="209"/>
    </location>
</feature>
<feature type="region of interest" description="Disordered" evidence="1">
    <location>
        <begin position="106"/>
        <end position="139"/>
    </location>
</feature>
<dbReference type="AlphaFoldDB" id="A0A9N9JVS5"/>
<gene>
    <name evidence="2" type="ORF">RFULGI_LOCUS17490</name>
</gene>
<name>A0A9N9JVS5_9GLOM</name>
<proteinExistence type="predicted"/>
<dbReference type="Proteomes" id="UP000789396">
    <property type="component" value="Unassembled WGS sequence"/>
</dbReference>
<protein>
    <submittedName>
        <fullName evidence="2">18866_t:CDS:1</fullName>
    </submittedName>
</protein>
<reference evidence="2" key="1">
    <citation type="submission" date="2021-06" db="EMBL/GenBank/DDBJ databases">
        <authorList>
            <person name="Kallberg Y."/>
            <person name="Tangrot J."/>
            <person name="Rosling A."/>
        </authorList>
    </citation>
    <scope>NUCLEOTIDE SEQUENCE</scope>
    <source>
        <strain evidence="2">IN212</strain>
    </source>
</reference>
<evidence type="ECO:0000313" key="3">
    <source>
        <dbReference type="Proteomes" id="UP000789396"/>
    </source>
</evidence>